<evidence type="ECO:0000313" key="2">
    <source>
        <dbReference type="WBParaSite" id="Smp_329490.1"/>
    </source>
</evidence>
<dbReference type="InParanoid" id="A0A5K4F8Y0"/>
<proteinExistence type="predicted"/>
<dbReference type="WBParaSite" id="Smp_329490.1">
    <property type="protein sequence ID" value="Smp_329490.1"/>
    <property type="gene ID" value="Smp_329490"/>
</dbReference>
<evidence type="ECO:0000313" key="1">
    <source>
        <dbReference type="Proteomes" id="UP000008854"/>
    </source>
</evidence>
<protein>
    <submittedName>
        <fullName evidence="2">Ovule protein</fullName>
    </submittedName>
</protein>
<organism evidence="1 2">
    <name type="scientific">Schistosoma mansoni</name>
    <name type="common">Blood fluke</name>
    <dbReference type="NCBI Taxonomy" id="6183"/>
    <lineage>
        <taxon>Eukaryota</taxon>
        <taxon>Metazoa</taxon>
        <taxon>Spiralia</taxon>
        <taxon>Lophotrochozoa</taxon>
        <taxon>Platyhelminthes</taxon>
        <taxon>Trematoda</taxon>
        <taxon>Digenea</taxon>
        <taxon>Strigeidida</taxon>
        <taxon>Schistosomatoidea</taxon>
        <taxon>Schistosomatidae</taxon>
        <taxon>Schistosoma</taxon>
    </lineage>
</organism>
<keyword evidence="1" id="KW-1185">Reference proteome</keyword>
<reference evidence="2" key="2">
    <citation type="submission" date="2019-11" db="UniProtKB">
        <authorList>
            <consortium name="WormBaseParasite"/>
        </authorList>
    </citation>
    <scope>IDENTIFICATION</scope>
    <source>
        <strain evidence="2">Puerto Rican</strain>
    </source>
</reference>
<accession>A0A5K4F8Y0</accession>
<dbReference type="AlphaFoldDB" id="A0A5K4F8Y0"/>
<reference evidence="1" key="1">
    <citation type="journal article" date="2012" name="PLoS Negl. Trop. Dis.">
        <title>A systematically improved high quality genome and transcriptome of the human blood fluke Schistosoma mansoni.</title>
        <authorList>
            <person name="Protasio A.V."/>
            <person name="Tsai I.J."/>
            <person name="Babbage A."/>
            <person name="Nichol S."/>
            <person name="Hunt M."/>
            <person name="Aslett M.A."/>
            <person name="De Silva N."/>
            <person name="Velarde G.S."/>
            <person name="Anderson T.J."/>
            <person name="Clark R.C."/>
            <person name="Davidson C."/>
            <person name="Dillon G.P."/>
            <person name="Holroyd N.E."/>
            <person name="LoVerde P.T."/>
            <person name="Lloyd C."/>
            <person name="McQuillan J."/>
            <person name="Oliveira G."/>
            <person name="Otto T.D."/>
            <person name="Parker-Manuel S.J."/>
            <person name="Quail M.A."/>
            <person name="Wilson R.A."/>
            <person name="Zerlotini A."/>
            <person name="Dunne D.W."/>
            <person name="Berriman M."/>
        </authorList>
    </citation>
    <scope>NUCLEOTIDE SEQUENCE [LARGE SCALE GENOMIC DNA]</scope>
    <source>
        <strain evidence="1">Puerto Rican</strain>
    </source>
</reference>
<dbReference type="Proteomes" id="UP000008854">
    <property type="component" value="Unassembled WGS sequence"/>
</dbReference>
<name>A0A5K4F8Y0_SCHMA</name>
<sequence>MFDESLLACKVQSQFQMLTNLLILVNCLPPQCPQNFVTLNNFIMSKTAPKILIKWWFESLQLVQLQIQQNSSN</sequence>